<dbReference type="Pfam" id="PF02397">
    <property type="entry name" value="Bac_transf"/>
    <property type="match status" value="1"/>
</dbReference>
<dbReference type="AlphaFoldDB" id="A0A2N0D7P0"/>
<dbReference type="EMBL" id="PIQN01000014">
    <property type="protein sequence ID" value="PKA42101.1"/>
    <property type="molecule type" value="Genomic_DNA"/>
</dbReference>
<sequence length="254" mass="28256">MHKPKFCPATRSSSRSLEYNASGDEVVAPGDFRDARGRSELLNESSVSKRIFDILLSSLVLIICSPIFLTVAALTYLALGWPVMFRQVRAGLSMRPFSILKFRTMSNERDGKGDLLPDHLRQTRLTAIIRRLRFDELPQLLLVLAGVMSFVGPRPLPIQTLSDLGAIGQLRCRVQPGLTGWAQVNGNTRLNDMQKLALDIWYVEQHNLALDVLIVAMTLKTLVLGEVVNEHNVQKAETQPTILSCLRVGLDPKG</sequence>
<geneLocation type="plasmid" evidence="6 8">
    <name>pWSM1592_1</name>
</geneLocation>
<dbReference type="GO" id="GO:0016780">
    <property type="term" value="F:phosphotransferase activity, for other substituted phosphate groups"/>
    <property type="evidence" value="ECO:0007669"/>
    <property type="project" value="TreeGrafter"/>
</dbReference>
<keyword evidence="2" id="KW-0270">Exopolysaccharide synthesis</keyword>
<dbReference type="EMBL" id="CP104144">
    <property type="protein sequence ID" value="UWU18392.1"/>
    <property type="molecule type" value="Genomic_DNA"/>
</dbReference>
<keyword evidence="3" id="KW-0472">Membrane</keyword>
<keyword evidence="3" id="KW-0812">Transmembrane</keyword>
<feature type="domain" description="Bacterial sugar transferase" evidence="4">
    <location>
        <begin position="49"/>
        <end position="222"/>
    </location>
</feature>
<dbReference type="InterPro" id="IPR003362">
    <property type="entry name" value="Bact_transf"/>
</dbReference>
<comment type="similarity">
    <text evidence="1">Belongs to the bacterial sugar transferase family.</text>
</comment>
<evidence type="ECO:0000313" key="7">
    <source>
        <dbReference type="Proteomes" id="UP000232164"/>
    </source>
</evidence>
<evidence type="ECO:0000256" key="1">
    <source>
        <dbReference type="ARBA" id="ARBA00006464"/>
    </source>
</evidence>
<keyword evidence="8" id="KW-1185">Reference proteome</keyword>
<dbReference type="Proteomes" id="UP000232164">
    <property type="component" value="Unassembled WGS sequence"/>
</dbReference>
<dbReference type="PANTHER" id="PTHR30576">
    <property type="entry name" value="COLANIC BIOSYNTHESIS UDP-GLUCOSE LIPID CARRIER TRANSFERASE"/>
    <property type="match status" value="1"/>
</dbReference>
<accession>A0A2N0D7P0</accession>
<name>A0A2N0D7P0_RHISU</name>
<dbReference type="RefSeq" id="WP_084606501.1">
    <property type="nucleotide sequence ID" value="NZ_CP104144.1"/>
</dbReference>
<dbReference type="Proteomes" id="UP001060123">
    <property type="component" value="Plasmid pWSM1592_1"/>
</dbReference>
<dbReference type="GO" id="GO:0000271">
    <property type="term" value="P:polysaccharide biosynthetic process"/>
    <property type="evidence" value="ECO:0007669"/>
    <property type="project" value="UniProtKB-KW"/>
</dbReference>
<evidence type="ECO:0000256" key="3">
    <source>
        <dbReference type="SAM" id="Phobius"/>
    </source>
</evidence>
<protein>
    <submittedName>
        <fullName evidence="5">Sugar transferase</fullName>
    </submittedName>
</protein>
<keyword evidence="5" id="KW-0808">Transferase</keyword>
<reference evidence="5 7" key="2">
    <citation type="submission" date="2017-12" db="EMBL/GenBank/DDBJ databases">
        <title>Genome sequence of Rhizobium sullae HCNT1 isolated from Sulla coronaria nodules and featuring peculiar denitrification phenotypes.</title>
        <authorList>
            <person name="De Diego-Diaz B."/>
            <person name="Treu L."/>
            <person name="Campanaro S."/>
            <person name="Da Silva Duarte V."/>
            <person name="Basaglia M."/>
            <person name="Favaro L."/>
            <person name="Casella S."/>
            <person name="Squartini A."/>
        </authorList>
    </citation>
    <scope>NUCLEOTIDE SEQUENCE [LARGE SCALE GENOMIC DNA]</scope>
    <source>
        <strain evidence="5 7">HCNT1</strain>
    </source>
</reference>
<evidence type="ECO:0000256" key="2">
    <source>
        <dbReference type="ARBA" id="ARBA00023169"/>
    </source>
</evidence>
<keyword evidence="6" id="KW-0614">Plasmid</keyword>
<evidence type="ECO:0000313" key="6">
    <source>
        <dbReference type="EMBL" id="UWU18392.1"/>
    </source>
</evidence>
<gene>
    <name evidence="5" type="ORF">CWR43_18425</name>
    <name evidence="6" type="ORF">N2599_24465</name>
</gene>
<reference evidence="5 7" key="1">
    <citation type="submission" date="2017-11" db="EMBL/GenBank/DDBJ databases">
        <authorList>
            <person name="Han C.G."/>
        </authorList>
    </citation>
    <scope>NUCLEOTIDE SEQUENCE [LARGE SCALE GENOMIC DNA]</scope>
    <source>
        <strain evidence="5 7">HCNT1</strain>
    </source>
</reference>
<organism evidence="5 7">
    <name type="scientific">Rhizobium sullae</name>
    <name type="common">Rhizobium hedysari</name>
    <dbReference type="NCBI Taxonomy" id="50338"/>
    <lineage>
        <taxon>Bacteria</taxon>
        <taxon>Pseudomonadati</taxon>
        <taxon>Pseudomonadota</taxon>
        <taxon>Alphaproteobacteria</taxon>
        <taxon>Hyphomicrobiales</taxon>
        <taxon>Rhizobiaceae</taxon>
        <taxon>Rhizobium/Agrobacterium group</taxon>
        <taxon>Rhizobium</taxon>
    </lineage>
</organism>
<evidence type="ECO:0000259" key="4">
    <source>
        <dbReference type="Pfam" id="PF02397"/>
    </source>
</evidence>
<keyword evidence="3" id="KW-1133">Transmembrane helix</keyword>
<feature type="transmembrane region" description="Helical" evidence="3">
    <location>
        <begin position="54"/>
        <end position="79"/>
    </location>
</feature>
<reference evidence="6" key="3">
    <citation type="submission" date="2022-09" db="EMBL/GenBank/DDBJ databases">
        <title>Australian commercial rhizobial inoculants.</title>
        <authorList>
            <person name="Kohlmeier M.G."/>
            <person name="O'Hara G.W."/>
            <person name="Colombi E."/>
            <person name="Ramsay J.P."/>
            <person name="Terpolilli J."/>
        </authorList>
    </citation>
    <scope>NUCLEOTIDE SEQUENCE</scope>
    <source>
        <strain evidence="6">WSM1592</strain>
        <plasmid evidence="6">pWSM1592_1</plasmid>
    </source>
</reference>
<dbReference type="STRING" id="1041146.GCA_000427985_01542"/>
<proteinExistence type="inferred from homology"/>
<dbReference type="PANTHER" id="PTHR30576:SF8">
    <property type="entry name" value="UNDECAPRENYL-PHOSPHATE GALACTOSE PHOSPHOTRANSFERASE"/>
    <property type="match status" value="1"/>
</dbReference>
<evidence type="ECO:0000313" key="5">
    <source>
        <dbReference type="EMBL" id="PKA42101.1"/>
    </source>
</evidence>
<evidence type="ECO:0000313" key="8">
    <source>
        <dbReference type="Proteomes" id="UP001060123"/>
    </source>
</evidence>